<organism evidence="1 2">
    <name type="scientific">Babesia microti (strain RI)</name>
    <dbReference type="NCBI Taxonomy" id="1133968"/>
    <lineage>
        <taxon>Eukaryota</taxon>
        <taxon>Sar</taxon>
        <taxon>Alveolata</taxon>
        <taxon>Apicomplexa</taxon>
        <taxon>Aconoidasida</taxon>
        <taxon>Piroplasmida</taxon>
        <taxon>Babesiidae</taxon>
        <taxon>Babesia</taxon>
    </lineage>
</organism>
<evidence type="ECO:0000313" key="2">
    <source>
        <dbReference type="Proteomes" id="UP000002899"/>
    </source>
</evidence>
<accession>A0A1N6LYD0</accession>
<dbReference type="GeneID" id="24426483"/>
<evidence type="ECO:0000313" key="1">
    <source>
        <dbReference type="EMBL" id="SIO73883.1"/>
    </source>
</evidence>
<dbReference type="VEuPathDB" id="PiroplasmaDB:BmR1_04g09285"/>
<sequence length="474" mass="55253">MLINNELFVSLNNRFSLFRFNEVRYFAKLTRWVADTKLAHEMQQFKHFQDVISFCLDHNDDLTRRDVIASLSYVGTCKGKDYKSDKFKFYLNFILDRVEVLFNDKNIYLLVHRLAVLNYTPGLSLLYKKYISKLQFDRADTKSIAIICWGFMKNDLSYSQLFESISQTLIHKIHLCNLTDTSLLLWSYCRFIPLQHRLLFLLINRLFEIINVVEIRLMDLLNDTVKYIPGQFITDVTIDKCEIIDSLDSFKECTNDVDKSDLSNMADKYIDSSGQFYTNISHDLSMAARSLSLIPGYTNHVRKLIDFTLYLSETGKVDLTAQCMTSLWEAMAHKGLNDDKLIDRLCESSRYLRLDHTFNSNMLVKIMHSNTKLKVKDPRVIYQCLHWLEKRADQMHASHILSIAKCLVFMGIDNEKAWKRLGVAIQSRGIELTAMELEELVELFKKIGRGNERIYGVLNHFIAVKNDHAMYGPT</sequence>
<dbReference type="RefSeq" id="XP_021337934.1">
    <property type="nucleotide sequence ID" value="XM_021482772.1"/>
</dbReference>
<reference evidence="1 2" key="2">
    <citation type="journal article" date="2013" name="PLoS ONE">
        <title>Whole genome mapping and re-organization of the nuclear and mitochondrial genomes of Babesia microti isolates.</title>
        <authorList>
            <person name="Cornillot E."/>
            <person name="Dassouli A."/>
            <person name="Garg A."/>
            <person name="Pachikara N."/>
            <person name="Randazzo S."/>
            <person name="Depoix D."/>
            <person name="Carcy B."/>
            <person name="Delbecq S."/>
            <person name="Frutos R."/>
            <person name="Silva J.C."/>
            <person name="Sutton R."/>
            <person name="Krause P.J."/>
            <person name="Mamoun C.B."/>
        </authorList>
    </citation>
    <scope>NUCLEOTIDE SEQUENCE [LARGE SCALE GENOMIC DNA]</scope>
    <source>
        <strain evidence="1 2">RI</strain>
    </source>
</reference>
<keyword evidence="2" id="KW-1185">Reference proteome</keyword>
<name>A0A1N6LYD0_BABMR</name>
<reference evidence="1 2" key="1">
    <citation type="journal article" date="2012" name="Nucleic Acids Res.">
        <title>Sequencing of the smallest Apicomplexan genome from the human pathogen Babesia microti.</title>
        <authorList>
            <person name="Cornillot E."/>
            <person name="Hadj-Kaddour K."/>
            <person name="Dassouli A."/>
            <person name="Noel B."/>
            <person name="Ranwez V."/>
            <person name="Vacherie B."/>
            <person name="Augagneur Y."/>
            <person name="Bres V."/>
            <person name="Duclos A."/>
            <person name="Randazzo S."/>
            <person name="Carcy B."/>
            <person name="Debierre-Grockiego F."/>
            <person name="Delbecq S."/>
            <person name="Moubri-Menage K."/>
            <person name="Shams-Eldin H."/>
            <person name="Usmani-Brown S."/>
            <person name="Bringaud F."/>
            <person name="Wincker P."/>
            <person name="Vivares C.P."/>
            <person name="Schwarz R.T."/>
            <person name="Schetters T.P."/>
            <person name="Krause P.J."/>
            <person name="Gorenflot A."/>
            <person name="Berry V."/>
            <person name="Barbe V."/>
            <person name="Ben Mamoun C."/>
        </authorList>
    </citation>
    <scope>NUCLEOTIDE SEQUENCE [LARGE SCALE GENOMIC DNA]</scope>
    <source>
        <strain evidence="1 2">RI</strain>
    </source>
</reference>
<dbReference type="AlphaFoldDB" id="A0A1N6LYD0"/>
<dbReference type="KEGG" id="bmic:BmR1_04g09285"/>
<dbReference type="Proteomes" id="UP000002899">
    <property type="component" value="Chromosome IV"/>
</dbReference>
<gene>
    <name evidence="1" type="ORF">BmR1_04g09285</name>
</gene>
<dbReference type="EMBL" id="LN871599">
    <property type="protein sequence ID" value="SIO73883.1"/>
    <property type="molecule type" value="Genomic_DNA"/>
</dbReference>
<reference evidence="1 2" key="3">
    <citation type="journal article" date="2016" name="Sci. Rep.">
        <title>Genome-wide diversity and gene expression profiling of Babesia microti isolates identify polymorphic genes that mediate host-pathogen interactions.</title>
        <authorList>
            <person name="Silva J.C."/>
            <person name="Cornillot E."/>
            <person name="McCracken C."/>
            <person name="Usmani-Brown S."/>
            <person name="Dwivedi A."/>
            <person name="Ifeonu O.O."/>
            <person name="Crabtree J."/>
            <person name="Gotia H.T."/>
            <person name="Virji A.Z."/>
            <person name="Reynes C."/>
            <person name="Colinge J."/>
            <person name="Kumar V."/>
            <person name="Lawres L."/>
            <person name="Pazzi J.E."/>
            <person name="Pablo J.V."/>
            <person name="Hung C."/>
            <person name="Brancato J."/>
            <person name="Kumari P."/>
            <person name="Orvis J."/>
            <person name="Tretina K."/>
            <person name="Chibucos M."/>
            <person name="Ott S."/>
            <person name="Sadzewicz L."/>
            <person name="Sengamalay N."/>
            <person name="Shetty A.C."/>
            <person name="Su Q."/>
            <person name="Tallon L."/>
            <person name="Fraser C.M."/>
            <person name="Frutos R."/>
            <person name="Molina D.M."/>
            <person name="Krause P.J."/>
            <person name="Ben Mamoun C."/>
        </authorList>
    </citation>
    <scope>NUCLEOTIDE SEQUENCE [LARGE SCALE GENOMIC DNA]</scope>
    <source>
        <strain evidence="1 2">RI</strain>
    </source>
</reference>
<proteinExistence type="predicted"/>
<protein>
    <submittedName>
        <fullName evidence="1">Uncharacterized protein</fullName>
    </submittedName>
</protein>
<dbReference type="OrthoDB" id="436833at2759"/>